<sequence>MFVPYCEQAKLMFPTSTQWLSDTITKVNSQRGGISYAIRKEVWVENDQMKETDKQTMVKHCVPWIRISRQLVHNLRTEGDQGKGMTRADSIGYLNWLMDKLGMDENMQIKLKRPTSPPENDQLSYDEWFSWAMDTICDWPKNLFQGPSAGDGGGTRVDLPAQVGTTPALKQRVQEAREELAMYIKGLSVEPNIGDDPPKTYEIYVPGPEEYYIP</sequence>
<protein>
    <submittedName>
        <fullName evidence="1">Uncharacterized protein</fullName>
    </submittedName>
</protein>
<dbReference type="Proteomes" id="UP001142393">
    <property type="component" value="Unassembled WGS sequence"/>
</dbReference>
<organism evidence="1 2">
    <name type="scientific">Lentinula detonsa</name>
    <dbReference type="NCBI Taxonomy" id="2804962"/>
    <lineage>
        <taxon>Eukaryota</taxon>
        <taxon>Fungi</taxon>
        <taxon>Dikarya</taxon>
        <taxon>Basidiomycota</taxon>
        <taxon>Agaricomycotina</taxon>
        <taxon>Agaricomycetes</taxon>
        <taxon>Agaricomycetidae</taxon>
        <taxon>Agaricales</taxon>
        <taxon>Marasmiineae</taxon>
        <taxon>Omphalotaceae</taxon>
        <taxon>Lentinula</taxon>
    </lineage>
</organism>
<reference evidence="1 2" key="1">
    <citation type="journal article" date="2023" name="Proc. Natl. Acad. Sci. U.S.A.">
        <title>A global phylogenomic analysis of the shiitake genus Lentinula.</title>
        <authorList>
            <person name="Sierra-Patev S."/>
            <person name="Min B."/>
            <person name="Naranjo-Ortiz M."/>
            <person name="Looney B."/>
            <person name="Konkel Z."/>
            <person name="Slot J.C."/>
            <person name="Sakamoto Y."/>
            <person name="Steenwyk J.L."/>
            <person name="Rokas A."/>
            <person name="Carro J."/>
            <person name="Camarero S."/>
            <person name="Ferreira P."/>
            <person name="Molpeceres G."/>
            <person name="Ruiz-Duenas F.J."/>
            <person name="Serrano A."/>
            <person name="Henrissat B."/>
            <person name="Drula E."/>
            <person name="Hughes K.W."/>
            <person name="Mata J.L."/>
            <person name="Ishikawa N.K."/>
            <person name="Vargas-Isla R."/>
            <person name="Ushijima S."/>
            <person name="Smith C.A."/>
            <person name="Donoghue J."/>
            <person name="Ahrendt S."/>
            <person name="Andreopoulos W."/>
            <person name="He G."/>
            <person name="LaButti K."/>
            <person name="Lipzen A."/>
            <person name="Ng V."/>
            <person name="Riley R."/>
            <person name="Sandor L."/>
            <person name="Barry K."/>
            <person name="Martinez A.T."/>
            <person name="Xiao Y."/>
            <person name="Gibbons J.G."/>
            <person name="Terashima K."/>
            <person name="Grigoriev I.V."/>
            <person name="Hibbett D."/>
        </authorList>
    </citation>
    <scope>NUCLEOTIDE SEQUENCE [LARGE SCALE GENOMIC DNA]</scope>
    <source>
        <strain evidence="1 2">TFB7810</strain>
    </source>
</reference>
<proteinExistence type="predicted"/>
<evidence type="ECO:0000313" key="2">
    <source>
        <dbReference type="Proteomes" id="UP001142393"/>
    </source>
</evidence>
<dbReference type="EMBL" id="JANVFU010000001">
    <property type="protein sequence ID" value="KAJ3749901.1"/>
    <property type="molecule type" value="Genomic_DNA"/>
</dbReference>
<accession>A0A9W8U251</accession>
<gene>
    <name evidence="1" type="ORF">DFH05DRAFT_1518026</name>
</gene>
<dbReference type="AlphaFoldDB" id="A0A9W8U251"/>
<name>A0A9W8U251_9AGAR</name>
<keyword evidence="2" id="KW-1185">Reference proteome</keyword>
<evidence type="ECO:0000313" key="1">
    <source>
        <dbReference type="EMBL" id="KAJ3749901.1"/>
    </source>
</evidence>
<comment type="caution">
    <text evidence="1">The sequence shown here is derived from an EMBL/GenBank/DDBJ whole genome shotgun (WGS) entry which is preliminary data.</text>
</comment>